<dbReference type="SUPFAM" id="SSF158472">
    <property type="entry name" value="HAMP domain-like"/>
    <property type="match status" value="1"/>
</dbReference>
<dbReference type="Proteomes" id="UP000599391">
    <property type="component" value="Unassembled WGS sequence"/>
</dbReference>
<evidence type="ECO:0000256" key="1">
    <source>
        <dbReference type="SAM" id="Coils"/>
    </source>
</evidence>
<sequence>MKQHNNFDELVFIQSNNSSPHTNNFRSWFSHLKVGQKIGLGYGLLVSITVLGTTIGFMTADYYQQQAQKREEAAIEELYEVSQLKTSVFRVRTNQHKLILYMNEPKRWQEQYTDLVNYVYQARLVWYEFRANYSNDNSTIYDSVIEQEAIRRLLQTHKGFDAYLERTETLFQNNNPRQLSSNEIRAAQDQLLNFMHGSSVFMIDNFLDDITNLVEVIAEEYHLANEELQRAEKLRLYIIIGSLSLSIAIATLLAIYTSRTIAHPIQAVTHVAQQVTEESNFDLQAPVTTNDEVGILAASLNRLILEVQQLIKAQNDANEQLEVYSQVLEKKVCERTRELNEKNLSLELALEQLRRTQAQLVETEQNSEKN</sequence>
<evidence type="ECO:0000313" key="5">
    <source>
        <dbReference type="Proteomes" id="UP000599391"/>
    </source>
</evidence>
<keyword evidence="2" id="KW-1133">Transmembrane helix</keyword>
<dbReference type="CDD" id="cd06225">
    <property type="entry name" value="HAMP"/>
    <property type="match status" value="1"/>
</dbReference>
<keyword evidence="1" id="KW-0175">Coiled coil</keyword>
<dbReference type="SMART" id="SM00304">
    <property type="entry name" value="HAMP"/>
    <property type="match status" value="1"/>
</dbReference>
<organism evidence="4 5">
    <name type="scientific">Atlanticothrix silvestris CENA357</name>
    <dbReference type="NCBI Taxonomy" id="1725252"/>
    <lineage>
        <taxon>Bacteria</taxon>
        <taxon>Bacillati</taxon>
        <taxon>Cyanobacteriota</taxon>
        <taxon>Cyanophyceae</taxon>
        <taxon>Nostocales</taxon>
        <taxon>Nodulariaceae</taxon>
        <taxon>Atlanticothrix</taxon>
        <taxon>Atlanticothrix silvestris</taxon>
    </lineage>
</organism>
<dbReference type="PROSITE" id="PS50885">
    <property type="entry name" value="HAMP"/>
    <property type="match status" value="1"/>
</dbReference>
<proteinExistence type="predicted"/>
<dbReference type="AlphaFoldDB" id="A0A8J7H4Z4"/>
<feature type="coiled-coil region" evidence="1">
    <location>
        <begin position="300"/>
        <end position="370"/>
    </location>
</feature>
<keyword evidence="5" id="KW-1185">Reference proteome</keyword>
<protein>
    <submittedName>
        <fullName evidence="4">HAMP domain-containing protein</fullName>
    </submittedName>
</protein>
<dbReference type="Pfam" id="PF00672">
    <property type="entry name" value="HAMP"/>
    <property type="match status" value="1"/>
</dbReference>
<feature type="transmembrane region" description="Helical" evidence="2">
    <location>
        <begin position="236"/>
        <end position="256"/>
    </location>
</feature>
<reference evidence="4 5" key="1">
    <citation type="journal article" date="2021" name="Int. J. Syst. Evol. Microbiol.">
        <title>Amazonocrinis nigriterrae gen. nov., sp. nov., Atlanticothrix silvestris gen. nov., sp. nov. and Dendronalium phyllosphericum gen. nov., sp. nov., nostocacean cyanobacteria from Brazilian environments.</title>
        <authorList>
            <person name="Alvarenga D.O."/>
            <person name="Andreote A.P.D."/>
            <person name="Branco L.H.Z."/>
            <person name="Delbaje E."/>
            <person name="Cruz R.B."/>
            <person name="Varani A.M."/>
            <person name="Fiore M.F."/>
        </authorList>
    </citation>
    <scope>NUCLEOTIDE SEQUENCE [LARGE SCALE GENOMIC DNA]</scope>
    <source>
        <strain evidence="4 5">CENA357</strain>
    </source>
</reference>
<name>A0A8J7H4Z4_9CYAN</name>
<accession>A0A8J7H4Z4</accession>
<feature type="domain" description="HAMP" evidence="3">
    <location>
        <begin position="259"/>
        <end position="312"/>
    </location>
</feature>
<keyword evidence="2" id="KW-0472">Membrane</keyword>
<dbReference type="Gene3D" id="6.10.340.10">
    <property type="match status" value="1"/>
</dbReference>
<comment type="caution">
    <text evidence="4">The sequence shown here is derived from an EMBL/GenBank/DDBJ whole genome shotgun (WGS) entry which is preliminary data.</text>
</comment>
<evidence type="ECO:0000313" key="4">
    <source>
        <dbReference type="EMBL" id="MBH8551468.1"/>
    </source>
</evidence>
<evidence type="ECO:0000259" key="3">
    <source>
        <dbReference type="PROSITE" id="PS50885"/>
    </source>
</evidence>
<gene>
    <name evidence="4" type="ORF">I8751_03545</name>
</gene>
<keyword evidence="2" id="KW-0812">Transmembrane</keyword>
<dbReference type="InterPro" id="IPR003660">
    <property type="entry name" value="HAMP_dom"/>
</dbReference>
<dbReference type="GO" id="GO:0007165">
    <property type="term" value="P:signal transduction"/>
    <property type="evidence" value="ECO:0007669"/>
    <property type="project" value="InterPro"/>
</dbReference>
<dbReference type="GO" id="GO:0016020">
    <property type="term" value="C:membrane"/>
    <property type="evidence" value="ECO:0007669"/>
    <property type="project" value="InterPro"/>
</dbReference>
<dbReference type="EMBL" id="JAECZB010000004">
    <property type="protein sequence ID" value="MBH8551468.1"/>
    <property type="molecule type" value="Genomic_DNA"/>
</dbReference>
<feature type="transmembrane region" description="Helical" evidence="2">
    <location>
        <begin position="38"/>
        <end position="60"/>
    </location>
</feature>
<evidence type="ECO:0000256" key="2">
    <source>
        <dbReference type="SAM" id="Phobius"/>
    </source>
</evidence>